<feature type="domain" description="DUF2062" evidence="3">
    <location>
        <begin position="25"/>
        <end position="162"/>
    </location>
</feature>
<dbReference type="PATRIC" id="fig|1255043.3.peg.1839"/>
<dbReference type="PANTHER" id="PTHR40547:SF1">
    <property type="entry name" value="SLL0298 PROTEIN"/>
    <property type="match status" value="1"/>
</dbReference>
<keyword evidence="5" id="KW-1185">Reference proteome</keyword>
<evidence type="ECO:0000256" key="1">
    <source>
        <dbReference type="SAM" id="MobiDB-lite"/>
    </source>
</evidence>
<dbReference type="STRING" id="1255043.TVNIR_1817"/>
<dbReference type="Proteomes" id="UP000010809">
    <property type="component" value="Chromosome"/>
</dbReference>
<dbReference type="EMBL" id="CP003989">
    <property type="protein sequence ID" value="AGA33478.1"/>
    <property type="molecule type" value="Genomic_DNA"/>
</dbReference>
<protein>
    <recommendedName>
        <fullName evidence="3">DUF2062 domain-containing protein</fullName>
    </recommendedName>
</protein>
<evidence type="ECO:0000313" key="4">
    <source>
        <dbReference type="EMBL" id="AGA33478.1"/>
    </source>
</evidence>
<dbReference type="AlphaFoldDB" id="L0DWR0"/>
<feature type="region of interest" description="Disordered" evidence="1">
    <location>
        <begin position="179"/>
        <end position="206"/>
    </location>
</feature>
<evidence type="ECO:0000259" key="3">
    <source>
        <dbReference type="Pfam" id="PF09835"/>
    </source>
</evidence>
<reference evidence="4" key="1">
    <citation type="submission" date="2015-12" db="EMBL/GenBank/DDBJ databases">
        <authorList>
            <person name="Tikhonova T.V."/>
            <person name="Pavlov A.R."/>
            <person name="Beletsky A.V."/>
            <person name="Mardanov A.V."/>
            <person name="Sorokin D.Y."/>
            <person name="Ravin N.V."/>
            <person name="Popov V.O."/>
        </authorList>
    </citation>
    <scope>NUCLEOTIDE SEQUENCE</scope>
    <source>
        <strain evidence="4">DSM 14787</strain>
    </source>
</reference>
<gene>
    <name evidence="4" type="ordered locus">TVNIR_1817</name>
</gene>
<keyword evidence="2" id="KW-1133">Transmembrane helix</keyword>
<dbReference type="HOGENOM" id="CLU_102912_3_0_6"/>
<evidence type="ECO:0000256" key="2">
    <source>
        <dbReference type="SAM" id="Phobius"/>
    </source>
</evidence>
<name>L0DWR0_THIND</name>
<feature type="compositionally biased region" description="Basic and acidic residues" evidence="1">
    <location>
        <begin position="183"/>
        <end position="198"/>
    </location>
</feature>
<accession>L0DWR0</accession>
<dbReference type="RefSeq" id="WP_015258605.1">
    <property type="nucleotide sequence ID" value="NC_019902.2"/>
</dbReference>
<sequence>MAKKLIKKWFPAYESVRAHRALGLLGPRLRAADLWHLNRRSVAGAFAVGLFVAFLPIPLQMLLAATIAIVVRVNLPISVLLVWVSNPLTMPPIFYTAYTIGRWILDEPRRSFQVEMSLEWFAGDLLTIWKPLLTGSLLLAVAASLTGYIVIRLLWWFSVVERLKLRRARLHRRLVHSQQNPYARDRRPAADRDIRDNAPGRNGPPG</sequence>
<feature type="transmembrane region" description="Helical" evidence="2">
    <location>
        <begin position="137"/>
        <end position="157"/>
    </location>
</feature>
<keyword evidence="2" id="KW-0472">Membrane</keyword>
<evidence type="ECO:0000313" key="5">
    <source>
        <dbReference type="Proteomes" id="UP000010809"/>
    </source>
</evidence>
<dbReference type="OrthoDB" id="9786029at2"/>
<dbReference type="PANTHER" id="PTHR40547">
    <property type="entry name" value="SLL0298 PROTEIN"/>
    <property type="match status" value="1"/>
</dbReference>
<organism evidence="4 5">
    <name type="scientific">Thioalkalivibrio nitratireducens (strain DSM 14787 / UNIQEM 213 / ALEN2)</name>
    <dbReference type="NCBI Taxonomy" id="1255043"/>
    <lineage>
        <taxon>Bacteria</taxon>
        <taxon>Pseudomonadati</taxon>
        <taxon>Pseudomonadota</taxon>
        <taxon>Gammaproteobacteria</taxon>
        <taxon>Chromatiales</taxon>
        <taxon>Ectothiorhodospiraceae</taxon>
        <taxon>Thioalkalivibrio</taxon>
    </lineage>
</organism>
<keyword evidence="2" id="KW-0812">Transmembrane</keyword>
<dbReference type="KEGG" id="tni:TVNIR_1817"/>
<dbReference type="InterPro" id="IPR018639">
    <property type="entry name" value="DUF2062"/>
</dbReference>
<dbReference type="Pfam" id="PF09835">
    <property type="entry name" value="DUF2062"/>
    <property type="match status" value="1"/>
</dbReference>
<proteinExistence type="predicted"/>
<dbReference type="eggNOG" id="COG3216">
    <property type="taxonomic scope" value="Bacteria"/>
</dbReference>